<dbReference type="Gene3D" id="3.30.160.70">
    <property type="entry name" value="Methylated DNA-protein cysteine methyltransferase domain"/>
    <property type="match status" value="1"/>
</dbReference>
<dbReference type="PANTHER" id="PTHR10815:SF5">
    <property type="entry name" value="METHYLATED-DNA--PROTEIN-CYSTEINE METHYLTRANSFERASE"/>
    <property type="match status" value="1"/>
</dbReference>
<dbReference type="OrthoDB" id="9811249at2"/>
<protein>
    <recommendedName>
        <fullName evidence="9">Methylated-DNA--protein-cysteine methyltransferase</fullName>
        <ecNumber evidence="9">2.1.1.63</ecNumber>
    </recommendedName>
    <alternativeName>
        <fullName evidence="9">6-O-methylguanine-DNA methyltransferase</fullName>
        <shortName evidence="9">MGMT</shortName>
    </alternativeName>
    <alternativeName>
        <fullName evidence="9">O-6-methylguanine-DNA-alkyltransferase</fullName>
    </alternativeName>
</protein>
<proteinExistence type="inferred from homology"/>
<dbReference type="PANTHER" id="PTHR10815">
    <property type="entry name" value="METHYLATED-DNA--PROTEIN-CYSTEINE METHYLTRANSFERASE"/>
    <property type="match status" value="1"/>
</dbReference>
<evidence type="ECO:0000313" key="12">
    <source>
        <dbReference type="EMBL" id="TPH15772.1"/>
    </source>
</evidence>
<dbReference type="Proteomes" id="UP000315303">
    <property type="component" value="Unassembled WGS sequence"/>
</dbReference>
<dbReference type="GO" id="GO:0003908">
    <property type="term" value="F:methylated-DNA-[protein]-cysteine S-methyltransferase activity"/>
    <property type="evidence" value="ECO:0007669"/>
    <property type="project" value="UniProtKB-UniRule"/>
</dbReference>
<evidence type="ECO:0000259" key="11">
    <source>
        <dbReference type="Pfam" id="PF02870"/>
    </source>
</evidence>
<comment type="similarity">
    <text evidence="2 9">Belongs to the MGMT family.</text>
</comment>
<feature type="domain" description="Methylguanine DNA methyltransferase ribonuclease-like" evidence="11">
    <location>
        <begin position="3"/>
        <end position="64"/>
    </location>
</feature>
<dbReference type="EMBL" id="SAWY01000019">
    <property type="protein sequence ID" value="TPH15772.1"/>
    <property type="molecule type" value="Genomic_DNA"/>
</dbReference>
<keyword evidence="13" id="KW-1185">Reference proteome</keyword>
<evidence type="ECO:0000256" key="7">
    <source>
        <dbReference type="ARBA" id="ARBA00023204"/>
    </source>
</evidence>
<comment type="caution">
    <text evidence="12">The sequence shown here is derived from an EMBL/GenBank/DDBJ whole genome shotgun (WGS) entry which is preliminary data.</text>
</comment>
<dbReference type="GO" id="GO:0006307">
    <property type="term" value="P:DNA alkylation repair"/>
    <property type="evidence" value="ECO:0007669"/>
    <property type="project" value="UniProtKB-UniRule"/>
</dbReference>
<dbReference type="InterPro" id="IPR036388">
    <property type="entry name" value="WH-like_DNA-bd_sf"/>
</dbReference>
<comment type="subcellular location">
    <subcellularLocation>
        <location evidence="9">Cytoplasm</location>
    </subcellularLocation>
</comment>
<evidence type="ECO:0000256" key="6">
    <source>
        <dbReference type="ARBA" id="ARBA00022763"/>
    </source>
</evidence>
<evidence type="ECO:0000256" key="2">
    <source>
        <dbReference type="ARBA" id="ARBA00008711"/>
    </source>
</evidence>
<evidence type="ECO:0000256" key="5">
    <source>
        <dbReference type="ARBA" id="ARBA00022679"/>
    </source>
</evidence>
<comment type="miscellaneous">
    <text evidence="9">This enzyme catalyzes only one turnover and therefore is not strictly catalytic. According to one definition, an enzyme is a biocatalyst that acts repeatedly and over many reaction cycles.</text>
</comment>
<dbReference type="InterPro" id="IPR001497">
    <property type="entry name" value="MethylDNA_cys_MeTrfase_AS"/>
</dbReference>
<dbReference type="FunFam" id="1.10.10.10:FF:000214">
    <property type="entry name" value="Methylated-DNA--protein-cysteine methyltransferase"/>
    <property type="match status" value="1"/>
</dbReference>
<gene>
    <name evidence="12" type="ORF">EPA86_08370</name>
</gene>
<feature type="domain" description="Methylated-DNA-[protein]-cysteine S-methyltransferase DNA binding" evidence="10">
    <location>
        <begin position="69"/>
        <end position="149"/>
    </location>
</feature>
<keyword evidence="7 9" id="KW-0234">DNA repair</keyword>
<keyword evidence="5 9" id="KW-0808">Transferase</keyword>
<comment type="function">
    <text evidence="9">Involved in the cellular defense against the biological effects of O6-methylguanine (O6-MeG) and O4-methylthymine (O4-MeT) in DNA. Repairs the methylated nucleobase in DNA by stoichiometrically transferring the methyl group to a cysteine residue in the enzyme. This is a suicide reaction: the enzyme is irreversibly inactivated.</text>
</comment>
<comment type="catalytic activity">
    <reaction evidence="1 9">
        <text>a 4-O-methyl-thymidine in DNA + L-cysteinyl-[protein] = a thymidine in DNA + S-methyl-L-cysteinyl-[protein]</text>
        <dbReference type="Rhea" id="RHEA:53428"/>
        <dbReference type="Rhea" id="RHEA-COMP:10131"/>
        <dbReference type="Rhea" id="RHEA-COMP:10132"/>
        <dbReference type="Rhea" id="RHEA-COMP:13555"/>
        <dbReference type="Rhea" id="RHEA-COMP:13556"/>
        <dbReference type="ChEBI" id="CHEBI:29950"/>
        <dbReference type="ChEBI" id="CHEBI:82612"/>
        <dbReference type="ChEBI" id="CHEBI:137386"/>
        <dbReference type="ChEBI" id="CHEBI:137387"/>
        <dbReference type="EC" id="2.1.1.63"/>
    </reaction>
</comment>
<dbReference type="InterPro" id="IPR023546">
    <property type="entry name" value="MGMT"/>
</dbReference>
<reference evidence="12 13" key="1">
    <citation type="submission" date="2019-01" db="EMBL/GenBank/DDBJ databases">
        <title>Litorilituus lipolytica sp. nov., isolated from intertidal sand of the Yellow Sea in China.</title>
        <authorList>
            <person name="Liu A."/>
        </authorList>
    </citation>
    <scope>NUCLEOTIDE SEQUENCE [LARGE SCALE GENOMIC DNA]</scope>
    <source>
        <strain evidence="12 13">RZ04</strain>
    </source>
</reference>
<dbReference type="PROSITE" id="PS00374">
    <property type="entry name" value="MGMT"/>
    <property type="match status" value="1"/>
</dbReference>
<evidence type="ECO:0000256" key="3">
    <source>
        <dbReference type="ARBA" id="ARBA00022490"/>
    </source>
</evidence>
<dbReference type="GO" id="GO:0032259">
    <property type="term" value="P:methylation"/>
    <property type="evidence" value="ECO:0007669"/>
    <property type="project" value="UniProtKB-KW"/>
</dbReference>
<accession>A0A502KVX3</accession>
<keyword evidence="6 9" id="KW-0227">DNA damage</keyword>
<dbReference type="AlphaFoldDB" id="A0A502KVX3"/>
<name>A0A502KVX3_9GAMM</name>
<dbReference type="Pfam" id="PF01035">
    <property type="entry name" value="DNA_binding_1"/>
    <property type="match status" value="1"/>
</dbReference>
<dbReference type="SUPFAM" id="SSF46767">
    <property type="entry name" value="Methylated DNA-protein cysteine methyltransferase, C-terminal domain"/>
    <property type="match status" value="1"/>
</dbReference>
<organism evidence="12 13">
    <name type="scientific">Litorilituus lipolyticus</name>
    <dbReference type="NCBI Taxonomy" id="2491017"/>
    <lineage>
        <taxon>Bacteria</taxon>
        <taxon>Pseudomonadati</taxon>
        <taxon>Pseudomonadota</taxon>
        <taxon>Gammaproteobacteria</taxon>
        <taxon>Alteromonadales</taxon>
        <taxon>Colwelliaceae</taxon>
        <taxon>Litorilituus</taxon>
    </lineage>
</organism>
<keyword evidence="3 9" id="KW-0963">Cytoplasm</keyword>
<dbReference type="InterPro" id="IPR008332">
    <property type="entry name" value="MethylG_MeTrfase_N"/>
</dbReference>
<dbReference type="GO" id="GO:0005737">
    <property type="term" value="C:cytoplasm"/>
    <property type="evidence" value="ECO:0007669"/>
    <property type="project" value="UniProtKB-SubCell"/>
</dbReference>
<evidence type="ECO:0000259" key="10">
    <source>
        <dbReference type="Pfam" id="PF01035"/>
    </source>
</evidence>
<dbReference type="EC" id="2.1.1.63" evidence="9"/>
<evidence type="ECO:0000256" key="9">
    <source>
        <dbReference type="HAMAP-Rule" id="MF_00772"/>
    </source>
</evidence>
<keyword evidence="4 9" id="KW-0489">Methyltransferase</keyword>
<dbReference type="NCBIfam" id="TIGR00589">
    <property type="entry name" value="ogt"/>
    <property type="match status" value="1"/>
</dbReference>
<dbReference type="InterPro" id="IPR036631">
    <property type="entry name" value="MGMT_N_sf"/>
</dbReference>
<sequence>MFIDYLESPLGLIECKASEKGLRHVIFCGNDKQAIKTNHITGLAKQQLAEYFSSKRTQFSIPLDAQGTDFQKAVWQCLVDIPFGEKCTYGDIAKLLNKPKASQAVGGANGRNPISIIVPCHRVIGSSGKLTGYAGGMLRKQWLLAHEGIDHVKEEYTELLTQVVKTRQSKTNFLT</sequence>
<dbReference type="CDD" id="cd06445">
    <property type="entry name" value="ATase"/>
    <property type="match status" value="1"/>
</dbReference>
<dbReference type="HAMAP" id="MF_00772">
    <property type="entry name" value="OGT"/>
    <property type="match status" value="1"/>
</dbReference>
<evidence type="ECO:0000256" key="8">
    <source>
        <dbReference type="ARBA" id="ARBA00049348"/>
    </source>
</evidence>
<evidence type="ECO:0000313" key="13">
    <source>
        <dbReference type="Proteomes" id="UP000315303"/>
    </source>
</evidence>
<comment type="catalytic activity">
    <reaction evidence="8 9">
        <text>a 6-O-methyl-2'-deoxyguanosine in DNA + L-cysteinyl-[protein] = S-methyl-L-cysteinyl-[protein] + a 2'-deoxyguanosine in DNA</text>
        <dbReference type="Rhea" id="RHEA:24000"/>
        <dbReference type="Rhea" id="RHEA-COMP:10131"/>
        <dbReference type="Rhea" id="RHEA-COMP:10132"/>
        <dbReference type="Rhea" id="RHEA-COMP:11367"/>
        <dbReference type="Rhea" id="RHEA-COMP:11368"/>
        <dbReference type="ChEBI" id="CHEBI:29950"/>
        <dbReference type="ChEBI" id="CHEBI:82612"/>
        <dbReference type="ChEBI" id="CHEBI:85445"/>
        <dbReference type="ChEBI" id="CHEBI:85448"/>
        <dbReference type="EC" id="2.1.1.63"/>
    </reaction>
</comment>
<dbReference type="Pfam" id="PF02870">
    <property type="entry name" value="Methyltransf_1N"/>
    <property type="match status" value="1"/>
</dbReference>
<dbReference type="InterPro" id="IPR014048">
    <property type="entry name" value="MethylDNA_cys_MeTrfase_DNA-bd"/>
</dbReference>
<evidence type="ECO:0000256" key="4">
    <source>
        <dbReference type="ARBA" id="ARBA00022603"/>
    </source>
</evidence>
<dbReference type="InterPro" id="IPR036217">
    <property type="entry name" value="MethylDNA_cys_MeTrfase_DNAb"/>
</dbReference>
<feature type="active site" description="Nucleophile; methyl group acceptor" evidence="9">
    <location>
        <position position="120"/>
    </location>
</feature>
<dbReference type="Gene3D" id="1.10.10.10">
    <property type="entry name" value="Winged helix-like DNA-binding domain superfamily/Winged helix DNA-binding domain"/>
    <property type="match status" value="1"/>
</dbReference>
<evidence type="ECO:0000256" key="1">
    <source>
        <dbReference type="ARBA" id="ARBA00001286"/>
    </source>
</evidence>
<dbReference type="SUPFAM" id="SSF53155">
    <property type="entry name" value="Methylated DNA-protein cysteine methyltransferase domain"/>
    <property type="match status" value="1"/>
</dbReference>